<dbReference type="GO" id="GO:0005871">
    <property type="term" value="C:kinesin complex"/>
    <property type="evidence" value="ECO:0007669"/>
    <property type="project" value="TreeGrafter"/>
</dbReference>
<dbReference type="EMBL" id="MDYQ01000086">
    <property type="protein sequence ID" value="PRP83251.1"/>
    <property type="molecule type" value="Genomic_DNA"/>
</dbReference>
<evidence type="ECO:0000256" key="3">
    <source>
        <dbReference type="ARBA" id="ARBA00022741"/>
    </source>
</evidence>
<evidence type="ECO:0000256" key="1">
    <source>
        <dbReference type="ARBA" id="ARBA00022448"/>
    </source>
</evidence>
<dbReference type="PROSITE" id="PS50067">
    <property type="entry name" value="KINESIN_MOTOR_2"/>
    <property type="match status" value="1"/>
</dbReference>
<feature type="coiled-coil region" evidence="7">
    <location>
        <begin position="615"/>
        <end position="705"/>
    </location>
</feature>
<dbReference type="GO" id="GO:0005634">
    <property type="term" value="C:nucleus"/>
    <property type="evidence" value="ECO:0007669"/>
    <property type="project" value="TreeGrafter"/>
</dbReference>
<dbReference type="GO" id="GO:0003777">
    <property type="term" value="F:microtubule motor activity"/>
    <property type="evidence" value="ECO:0007669"/>
    <property type="project" value="InterPro"/>
</dbReference>
<dbReference type="SUPFAM" id="SSF52540">
    <property type="entry name" value="P-loop containing nucleoside triphosphate hydrolases"/>
    <property type="match status" value="1"/>
</dbReference>
<dbReference type="AlphaFoldDB" id="A0A2P6NH36"/>
<comment type="caution">
    <text evidence="10">The sequence shown here is derived from an EMBL/GenBank/DDBJ whole genome shotgun (WGS) entry which is preliminary data.</text>
</comment>
<dbReference type="Gene3D" id="3.40.850.10">
    <property type="entry name" value="Kinesin motor domain"/>
    <property type="match status" value="1"/>
</dbReference>
<proteinExistence type="inferred from homology"/>
<dbReference type="SMART" id="SM00129">
    <property type="entry name" value="KISc"/>
    <property type="match status" value="1"/>
</dbReference>
<evidence type="ECO:0000313" key="11">
    <source>
        <dbReference type="Proteomes" id="UP000241769"/>
    </source>
</evidence>
<evidence type="ECO:0000256" key="5">
    <source>
        <dbReference type="ARBA" id="ARBA00023175"/>
    </source>
</evidence>
<dbReference type="InterPro" id="IPR038105">
    <property type="entry name" value="Kif23_Arf-bd_sf"/>
</dbReference>
<dbReference type="STRING" id="1890364.A0A2P6NH36"/>
<keyword evidence="1" id="KW-0813">Transport</keyword>
<dbReference type="Pfam" id="PF00225">
    <property type="entry name" value="Kinesin"/>
    <property type="match status" value="1"/>
</dbReference>
<reference evidence="10 11" key="1">
    <citation type="journal article" date="2018" name="Genome Biol. Evol.">
        <title>Multiple Roots of Fruiting Body Formation in Amoebozoa.</title>
        <authorList>
            <person name="Hillmann F."/>
            <person name="Forbes G."/>
            <person name="Novohradska S."/>
            <person name="Ferling I."/>
            <person name="Riege K."/>
            <person name="Groth M."/>
            <person name="Westermann M."/>
            <person name="Marz M."/>
            <person name="Spaller T."/>
            <person name="Winckler T."/>
            <person name="Schaap P."/>
            <person name="Glockner G."/>
        </authorList>
    </citation>
    <scope>NUCLEOTIDE SEQUENCE [LARGE SCALE GENOMIC DNA]</scope>
    <source>
        <strain evidence="10 11">Jena</strain>
    </source>
</reference>
<keyword evidence="2" id="KW-0493">Microtubule</keyword>
<evidence type="ECO:0000256" key="4">
    <source>
        <dbReference type="ARBA" id="ARBA00022840"/>
    </source>
</evidence>
<dbReference type="GO" id="GO:0008017">
    <property type="term" value="F:microtubule binding"/>
    <property type="evidence" value="ECO:0007669"/>
    <property type="project" value="InterPro"/>
</dbReference>
<dbReference type="PRINTS" id="PR00380">
    <property type="entry name" value="KINESINHEAVY"/>
</dbReference>
<feature type="region of interest" description="Disordered" evidence="8">
    <location>
        <begin position="710"/>
        <end position="787"/>
    </location>
</feature>
<evidence type="ECO:0000256" key="7">
    <source>
        <dbReference type="SAM" id="Coils"/>
    </source>
</evidence>
<feature type="region of interest" description="Disordered" evidence="8">
    <location>
        <begin position="21"/>
        <end position="73"/>
    </location>
</feature>
<keyword evidence="4 6" id="KW-0067">ATP-binding</keyword>
<dbReference type="PANTHER" id="PTHR24115">
    <property type="entry name" value="KINESIN-RELATED"/>
    <property type="match status" value="1"/>
</dbReference>
<keyword evidence="3 6" id="KW-0547">Nucleotide-binding</keyword>
<feature type="binding site" evidence="6">
    <location>
        <begin position="200"/>
        <end position="207"/>
    </location>
    <ligand>
        <name>ATP</name>
        <dbReference type="ChEBI" id="CHEBI:30616"/>
    </ligand>
</feature>
<evidence type="ECO:0000313" key="10">
    <source>
        <dbReference type="EMBL" id="PRP83251.1"/>
    </source>
</evidence>
<feature type="region of interest" description="Disordered" evidence="8">
    <location>
        <begin position="940"/>
        <end position="960"/>
    </location>
</feature>
<dbReference type="GO" id="GO:0007018">
    <property type="term" value="P:microtubule-based movement"/>
    <property type="evidence" value="ECO:0007669"/>
    <property type="project" value="InterPro"/>
</dbReference>
<dbReference type="InterPro" id="IPR001752">
    <property type="entry name" value="Kinesin_motor_dom"/>
</dbReference>
<dbReference type="InterPro" id="IPR036961">
    <property type="entry name" value="Kinesin_motor_dom_sf"/>
</dbReference>
<keyword evidence="11" id="KW-1185">Reference proteome</keyword>
<feature type="compositionally biased region" description="Low complexity" evidence="8">
    <location>
        <begin position="776"/>
        <end position="786"/>
    </location>
</feature>
<feature type="compositionally biased region" description="Polar residues" evidence="8">
    <location>
        <begin position="819"/>
        <end position="850"/>
    </location>
</feature>
<keyword evidence="5 6" id="KW-0505">Motor protein</keyword>
<organism evidence="10 11">
    <name type="scientific">Planoprotostelium fungivorum</name>
    <dbReference type="NCBI Taxonomy" id="1890364"/>
    <lineage>
        <taxon>Eukaryota</taxon>
        <taxon>Amoebozoa</taxon>
        <taxon>Evosea</taxon>
        <taxon>Variosea</taxon>
        <taxon>Cavosteliida</taxon>
        <taxon>Cavosteliaceae</taxon>
        <taxon>Planoprotostelium</taxon>
    </lineage>
</organism>
<feature type="compositionally biased region" description="Basic and acidic residues" evidence="8">
    <location>
        <begin position="38"/>
        <end position="53"/>
    </location>
</feature>
<protein>
    <recommendedName>
        <fullName evidence="9">Kinesin motor domain-containing protein</fullName>
    </recommendedName>
</protein>
<dbReference type="Proteomes" id="UP000241769">
    <property type="component" value="Unassembled WGS sequence"/>
</dbReference>
<dbReference type="GO" id="GO:0016887">
    <property type="term" value="F:ATP hydrolysis activity"/>
    <property type="evidence" value="ECO:0007669"/>
    <property type="project" value="TreeGrafter"/>
</dbReference>
<evidence type="ECO:0000256" key="6">
    <source>
        <dbReference type="PROSITE-ProRule" id="PRU00283"/>
    </source>
</evidence>
<dbReference type="GO" id="GO:0005524">
    <property type="term" value="F:ATP binding"/>
    <property type="evidence" value="ECO:0007669"/>
    <property type="project" value="UniProtKB-UniRule"/>
</dbReference>
<feature type="region of interest" description="Disordered" evidence="8">
    <location>
        <begin position="814"/>
        <end position="910"/>
    </location>
</feature>
<sequence length="1056" mass="117673">MQKAPLGNSALSRKKAIVDEVALDTQTKNGAGPKKRRVSEEGDSKPVMAKESDWAPLQDATPAKDMHPPQTPVSNMKLRRALFSPVNDLPQTPSDAKRTAKKVAPLDVNREPIKVFLRVRPLNRDETSRGDTICISACEDPCAINIRAPKESKNNGEENRFTFTGVLNEKTSQQEVFQVAALPIVRSLLEGHNGLLFSYGITNAGKTFTIGGTKIDPGILPRTLDVIFNSIASDSTLTPKAKTPFRGAKKLPGDLEYSTSEYDISSVSDMEEEFPKFHETTKISTNPNSKYALMISYFEIYNEKVYDLLDEAILDPSKRQFLKLKEAKNGVIFVDQLKEFRVSSSDEAQKLIIRGQRNRQVANTQLNHDSSRSHSVIEIKLIEVPKNISKEEVKANSSLIRLHKLSIVDLAGSERNRRTKTTGAALKEAANINTSLMTFGRCIEALRYNQMHPSQTRPVPFRDSKLTRLFQEFFGGSSSAKATMIVNASPGSSDYDETIQVLRFSAMAKEMTLAQTSKLDTGRNHYPMSAKKGGMESGIQAVEADAIDMHTILEAEEARVRFEMGKEVAERISIMEADWKKRLDRDKKNQEETFNKKYQALLNMYNERESEVIQSKTNVADKTELREEVNRLERELERLEKELEEAHKVKVESQAAALEISMKESQWEEKKRELEERCAELMEQLEEERRETQKVAAENSELKARLNELMVKTSTPKKSRSPFSSLGKDKGSKVLYSMNEGGVDAGLPPMPNGKRMTTPTKKELKKHQKYALIQQSPGSSASSYSSVQMITADVEKSLTGDGVSVTFTQVEDVHVTPKAQRTASGSSFNSVQSFTSPENPSQSELMSSTFDSEETPITPPEASRNPDDYTVFDPLKGNNKSDEESDAESPSEKKKDKKKKGGRILSRILGKDKEEKDTVVNKENNGASAKIRRKLYTAQDEALDGSSSEEDKKTKKGAFSTTGKTPIAKSLGGNLYTQIIQKTQGGNIIVILLGKLEVNKYLLIFNISINATIQGFGQISICLHFEQSAVIAARRTFWKNQVPNNKVFISCANVGI</sequence>
<dbReference type="InterPro" id="IPR027417">
    <property type="entry name" value="P-loop_NTPase"/>
</dbReference>
<evidence type="ECO:0000256" key="8">
    <source>
        <dbReference type="SAM" id="MobiDB-lite"/>
    </source>
</evidence>
<dbReference type="GO" id="GO:0005874">
    <property type="term" value="C:microtubule"/>
    <property type="evidence" value="ECO:0007669"/>
    <property type="project" value="UniProtKB-KW"/>
</dbReference>
<name>A0A2P6NH36_9EUKA</name>
<accession>A0A2P6NH36</accession>
<dbReference type="Gene3D" id="2.60.40.4330">
    <property type="entry name" value="Kinesin-like protein Kif23, Arf6-interacting domain"/>
    <property type="match status" value="1"/>
</dbReference>
<dbReference type="PANTHER" id="PTHR24115:SF1008">
    <property type="entry name" value="KINESIN-LIKE PROTEIN SUBITO"/>
    <property type="match status" value="1"/>
</dbReference>
<dbReference type="InterPro" id="IPR027640">
    <property type="entry name" value="Kinesin-like_fam"/>
</dbReference>
<comment type="similarity">
    <text evidence="6">Belongs to the TRAFAC class myosin-kinesin ATPase superfamily. Kinesin family.</text>
</comment>
<evidence type="ECO:0000256" key="2">
    <source>
        <dbReference type="ARBA" id="ARBA00022701"/>
    </source>
</evidence>
<dbReference type="InParanoid" id="A0A2P6NH36"/>
<gene>
    <name evidence="10" type="ORF">PROFUN_09463</name>
</gene>
<feature type="domain" description="Kinesin motor" evidence="9">
    <location>
        <begin position="112"/>
        <end position="511"/>
    </location>
</feature>
<evidence type="ECO:0000259" key="9">
    <source>
        <dbReference type="PROSITE" id="PS50067"/>
    </source>
</evidence>
<keyword evidence="7" id="KW-0175">Coiled coil</keyword>
<dbReference type="OrthoDB" id="123929at2759"/>